<feature type="transmembrane region" description="Helical" evidence="8">
    <location>
        <begin position="63"/>
        <end position="82"/>
    </location>
</feature>
<keyword evidence="1 6" id="KW-0597">Phosphoprotein</keyword>
<keyword evidence="3" id="KW-0418">Kinase</keyword>
<dbReference type="CDD" id="cd17535">
    <property type="entry name" value="REC_NarL-like"/>
    <property type="match status" value="1"/>
</dbReference>
<dbReference type="InterPro" id="IPR011006">
    <property type="entry name" value="CheY-like_superfamily"/>
</dbReference>
<dbReference type="Pfam" id="PF02518">
    <property type="entry name" value="HATPase_c"/>
    <property type="match status" value="1"/>
</dbReference>
<dbReference type="EMBL" id="AP019621">
    <property type="protein sequence ID" value="BBJ51117.1"/>
    <property type="molecule type" value="Genomic_DNA"/>
</dbReference>
<dbReference type="CDD" id="cd16917">
    <property type="entry name" value="HATPase_UhpB-NarQ-NarX-like"/>
    <property type="match status" value="1"/>
</dbReference>
<keyword evidence="5" id="KW-0238">DNA-binding</keyword>
<dbReference type="InterPro" id="IPR036890">
    <property type="entry name" value="HATPase_C_sf"/>
</dbReference>
<keyword evidence="8" id="KW-0472">Membrane</keyword>
<evidence type="ECO:0000256" key="7">
    <source>
        <dbReference type="SAM" id="MobiDB-lite"/>
    </source>
</evidence>
<keyword evidence="4" id="KW-0902">Two-component regulatory system</keyword>
<feature type="region of interest" description="Disordered" evidence="7">
    <location>
        <begin position="350"/>
        <end position="373"/>
    </location>
</feature>
<dbReference type="AlphaFoldDB" id="A0A499VX27"/>
<gene>
    <name evidence="11" type="ORF">SAVMC3_37460</name>
</gene>
<feature type="compositionally biased region" description="Low complexity" evidence="7">
    <location>
        <begin position="350"/>
        <end position="361"/>
    </location>
</feature>
<protein>
    <recommendedName>
        <fullName evidence="12">Two-component system sensor kinase</fullName>
    </recommendedName>
</protein>
<dbReference type="SUPFAM" id="SSF46894">
    <property type="entry name" value="C-terminal effector domain of the bipartite response regulators"/>
    <property type="match status" value="1"/>
</dbReference>
<dbReference type="InterPro" id="IPR011712">
    <property type="entry name" value="Sig_transdc_His_kin_sub3_dim/P"/>
</dbReference>
<organism evidence="11">
    <name type="scientific">Streptomyces avermitilis</name>
    <dbReference type="NCBI Taxonomy" id="33903"/>
    <lineage>
        <taxon>Bacteria</taxon>
        <taxon>Bacillati</taxon>
        <taxon>Actinomycetota</taxon>
        <taxon>Actinomycetes</taxon>
        <taxon>Kitasatosporales</taxon>
        <taxon>Streptomycetaceae</taxon>
        <taxon>Streptomyces</taxon>
    </lineage>
</organism>
<evidence type="ECO:0008006" key="12">
    <source>
        <dbReference type="Google" id="ProtNLM"/>
    </source>
</evidence>
<keyword evidence="2" id="KW-0808">Transferase</keyword>
<dbReference type="SUPFAM" id="SSF52172">
    <property type="entry name" value="CheY-like"/>
    <property type="match status" value="1"/>
</dbReference>
<dbReference type="PROSITE" id="PS00622">
    <property type="entry name" value="HTH_LUXR_1"/>
    <property type="match status" value="1"/>
</dbReference>
<evidence type="ECO:0000256" key="5">
    <source>
        <dbReference type="ARBA" id="ARBA00023125"/>
    </source>
</evidence>
<proteinExistence type="predicted"/>
<evidence type="ECO:0000256" key="1">
    <source>
        <dbReference type="ARBA" id="ARBA00022553"/>
    </source>
</evidence>
<dbReference type="Pfam" id="PF07730">
    <property type="entry name" value="HisKA_3"/>
    <property type="match status" value="1"/>
</dbReference>
<dbReference type="PANTHER" id="PTHR24421:SF61">
    <property type="entry name" value="OXYGEN SENSOR HISTIDINE KINASE NREB"/>
    <property type="match status" value="1"/>
</dbReference>
<dbReference type="Gene3D" id="1.20.5.1930">
    <property type="match status" value="1"/>
</dbReference>
<feature type="domain" description="Response regulatory" evidence="10">
    <location>
        <begin position="380"/>
        <end position="493"/>
    </location>
</feature>
<dbReference type="SMART" id="SM00448">
    <property type="entry name" value="REC"/>
    <property type="match status" value="1"/>
</dbReference>
<feature type="transmembrane region" description="Helical" evidence="8">
    <location>
        <begin position="94"/>
        <end position="113"/>
    </location>
</feature>
<dbReference type="Pfam" id="PF00196">
    <property type="entry name" value="GerE"/>
    <property type="match status" value="1"/>
</dbReference>
<reference evidence="11" key="1">
    <citation type="submission" date="2019-04" db="EMBL/GenBank/DDBJ databases">
        <title>Draft genome sequences of Streptomyces avermitilis MC3.</title>
        <authorList>
            <person name="Komaki H."/>
            <person name="Tamura T."/>
            <person name="Hosoyama A."/>
        </authorList>
    </citation>
    <scope>NUCLEOTIDE SEQUENCE</scope>
    <source>
        <strain evidence="11">MC3</strain>
    </source>
</reference>
<keyword evidence="8" id="KW-0812">Transmembrane</keyword>
<dbReference type="InterPro" id="IPR000792">
    <property type="entry name" value="Tscrpt_reg_LuxR_C"/>
</dbReference>
<evidence type="ECO:0000256" key="6">
    <source>
        <dbReference type="PROSITE-ProRule" id="PRU00169"/>
    </source>
</evidence>
<evidence type="ECO:0000259" key="9">
    <source>
        <dbReference type="PROSITE" id="PS50043"/>
    </source>
</evidence>
<feature type="modified residue" description="4-aspartylphosphate" evidence="6">
    <location>
        <position position="431"/>
    </location>
</feature>
<dbReference type="GO" id="GO:0003677">
    <property type="term" value="F:DNA binding"/>
    <property type="evidence" value="ECO:0007669"/>
    <property type="project" value="UniProtKB-KW"/>
</dbReference>
<dbReference type="GO" id="GO:0000155">
    <property type="term" value="F:phosphorelay sensor kinase activity"/>
    <property type="evidence" value="ECO:0007669"/>
    <property type="project" value="InterPro"/>
</dbReference>
<dbReference type="Gene3D" id="3.30.565.10">
    <property type="entry name" value="Histidine kinase-like ATPase, C-terminal domain"/>
    <property type="match status" value="1"/>
</dbReference>
<dbReference type="GO" id="GO:0006355">
    <property type="term" value="P:regulation of DNA-templated transcription"/>
    <property type="evidence" value="ECO:0007669"/>
    <property type="project" value="InterPro"/>
</dbReference>
<dbReference type="PROSITE" id="PS50043">
    <property type="entry name" value="HTH_LUXR_2"/>
    <property type="match status" value="1"/>
</dbReference>
<dbReference type="Gene3D" id="3.40.50.2300">
    <property type="match status" value="1"/>
</dbReference>
<dbReference type="PROSITE" id="PS50110">
    <property type="entry name" value="RESPONSE_REGULATORY"/>
    <property type="match status" value="1"/>
</dbReference>
<dbReference type="InterPro" id="IPR003594">
    <property type="entry name" value="HATPase_dom"/>
</dbReference>
<evidence type="ECO:0000256" key="4">
    <source>
        <dbReference type="ARBA" id="ARBA00023012"/>
    </source>
</evidence>
<dbReference type="GO" id="GO:0016020">
    <property type="term" value="C:membrane"/>
    <property type="evidence" value="ECO:0007669"/>
    <property type="project" value="InterPro"/>
</dbReference>
<dbReference type="PRINTS" id="PR00038">
    <property type="entry name" value="HTHLUXR"/>
</dbReference>
<evidence type="ECO:0000256" key="2">
    <source>
        <dbReference type="ARBA" id="ARBA00022679"/>
    </source>
</evidence>
<sequence length="611" mass="65172">MASYAMLRDWDRFGPRLLAHPTLMALDLLFVATLLVTASPASPLAYATVCTPLLSGLLYGWRGSGVFTGLQLVVLLTVFRAWEHRPGAGANTLLVAGFCVAAGIIGVTLRNLMFRFGAASQALSEATSRLAVAEAVESERARLAREMHDSVAKTLHGLALAADALAASTDHSDPAALKRQATVVAGAARRAAAESRDLLSDLRRHTDFTAAHVDLTAELGCRVRDFGTRTGLAAELRLPRTDEDALRALRQLPCATAHHVLAVVSEALENTHRHARATSVLVELDVAEDRLAVRAGDDGAGLPPSATPDSPAKTGHFGLLGMAERAASLGGRVRLGRSPLGGAEVHLTVPLSTPATPSTPHTPKRRPHMPDQALSGPPLRVLVADDNPVVRAGLSALLSAHPDIEVVAEASNGEEAKALAGEHRPDVVLLDVRMPGTDGLTALPELVRLTTVMMLTYSREPEVVAEALRRGASGYLVHGEFTVPELITAVRDVRRGRLTVSSSLSVSYEPNGNPSHLQSVVAQSSKAWPTRVTGLPRRTVNRLDFGLSSREVEVMDLIAAGMNNRQIAATCFISEKTVKNHINRIFAKLHSATRSEAIAHWLGTAREGWSR</sequence>
<evidence type="ECO:0000259" key="10">
    <source>
        <dbReference type="PROSITE" id="PS50110"/>
    </source>
</evidence>
<evidence type="ECO:0000256" key="3">
    <source>
        <dbReference type="ARBA" id="ARBA00022777"/>
    </source>
</evidence>
<evidence type="ECO:0000256" key="8">
    <source>
        <dbReference type="SAM" id="Phobius"/>
    </source>
</evidence>
<name>A0A499VX27_STRAX</name>
<evidence type="ECO:0000313" key="11">
    <source>
        <dbReference type="EMBL" id="BBJ51117.1"/>
    </source>
</evidence>
<accession>A0A499VX27</accession>
<dbReference type="InterPro" id="IPR050482">
    <property type="entry name" value="Sensor_HK_TwoCompSys"/>
</dbReference>
<dbReference type="SMART" id="SM00421">
    <property type="entry name" value="HTH_LUXR"/>
    <property type="match status" value="1"/>
</dbReference>
<dbReference type="PANTHER" id="PTHR24421">
    <property type="entry name" value="NITRATE/NITRITE SENSOR PROTEIN NARX-RELATED"/>
    <property type="match status" value="1"/>
</dbReference>
<keyword evidence="8" id="KW-1133">Transmembrane helix</keyword>
<dbReference type="InterPro" id="IPR016032">
    <property type="entry name" value="Sig_transdc_resp-reg_C-effctor"/>
</dbReference>
<dbReference type="InterPro" id="IPR058245">
    <property type="entry name" value="NreC/VraR/RcsB-like_REC"/>
</dbReference>
<dbReference type="Pfam" id="PF00072">
    <property type="entry name" value="Response_reg"/>
    <property type="match status" value="1"/>
</dbReference>
<dbReference type="InterPro" id="IPR001789">
    <property type="entry name" value="Sig_transdc_resp-reg_receiver"/>
</dbReference>
<dbReference type="CDD" id="cd06170">
    <property type="entry name" value="LuxR_C_like"/>
    <property type="match status" value="1"/>
</dbReference>
<dbReference type="SUPFAM" id="SSF55874">
    <property type="entry name" value="ATPase domain of HSP90 chaperone/DNA topoisomerase II/histidine kinase"/>
    <property type="match status" value="1"/>
</dbReference>
<feature type="domain" description="HTH luxR-type" evidence="9">
    <location>
        <begin position="540"/>
        <end position="605"/>
    </location>
</feature>
<dbReference type="GO" id="GO:0046983">
    <property type="term" value="F:protein dimerization activity"/>
    <property type="evidence" value="ECO:0007669"/>
    <property type="project" value="InterPro"/>
</dbReference>